<keyword evidence="2" id="KW-1185">Reference proteome</keyword>
<dbReference type="AlphaFoldDB" id="A0A8E0RYB1"/>
<dbReference type="EMBL" id="LUCM01003783">
    <property type="protein sequence ID" value="KAA0195340.1"/>
    <property type="molecule type" value="Genomic_DNA"/>
</dbReference>
<gene>
    <name evidence="1" type="ORF">FBUS_09284</name>
</gene>
<reference evidence="1" key="1">
    <citation type="submission" date="2019-05" db="EMBL/GenBank/DDBJ databases">
        <title>Annotation for the trematode Fasciolopsis buski.</title>
        <authorList>
            <person name="Choi Y.-J."/>
        </authorList>
    </citation>
    <scope>NUCLEOTIDE SEQUENCE</scope>
    <source>
        <strain evidence="1">HT</strain>
        <tissue evidence="1">Whole worm</tissue>
    </source>
</reference>
<organism evidence="1 2">
    <name type="scientific">Fasciolopsis buskii</name>
    <dbReference type="NCBI Taxonomy" id="27845"/>
    <lineage>
        <taxon>Eukaryota</taxon>
        <taxon>Metazoa</taxon>
        <taxon>Spiralia</taxon>
        <taxon>Lophotrochozoa</taxon>
        <taxon>Platyhelminthes</taxon>
        <taxon>Trematoda</taxon>
        <taxon>Digenea</taxon>
        <taxon>Plagiorchiida</taxon>
        <taxon>Echinostomata</taxon>
        <taxon>Echinostomatoidea</taxon>
        <taxon>Fasciolidae</taxon>
        <taxon>Fasciolopsis</taxon>
    </lineage>
</organism>
<protein>
    <submittedName>
        <fullName evidence="1">Uncharacterized protein</fullName>
    </submittedName>
</protein>
<proteinExistence type="predicted"/>
<dbReference type="OrthoDB" id="200110at2759"/>
<sequence>MWDSNPSVDSLPCEDRHLNSFHAYPTEPMHFKPTSLPFVCSRMVENRKRILMAGRCHHELLKITLFYPYTCPIPLYFSFFHSLQTQEKARQRALCRQSVEKRRLVEEHRQREEKVRENYKQLVTGVIPYQISPFLIESMNCVFFLQTITNWSTKQAQYSRIFRVQRREEEWRKTAESIQKQKQENIQRFLEERETRIQEVSDSDLVQLKTLLSTMPYSDDLSDAIKKRHISSHMCR</sequence>
<comment type="caution">
    <text evidence="1">The sequence shown here is derived from an EMBL/GenBank/DDBJ whole genome shotgun (WGS) entry which is preliminary data.</text>
</comment>
<evidence type="ECO:0000313" key="2">
    <source>
        <dbReference type="Proteomes" id="UP000728185"/>
    </source>
</evidence>
<dbReference type="Proteomes" id="UP000728185">
    <property type="component" value="Unassembled WGS sequence"/>
</dbReference>
<accession>A0A8E0RYB1</accession>
<evidence type="ECO:0000313" key="1">
    <source>
        <dbReference type="EMBL" id="KAA0195340.1"/>
    </source>
</evidence>
<name>A0A8E0RYB1_9TREM</name>